<dbReference type="OrthoDB" id="1431934at2759"/>
<evidence type="ECO:0000256" key="4">
    <source>
        <dbReference type="ARBA" id="ARBA00022737"/>
    </source>
</evidence>
<keyword evidence="11" id="KW-1185">Reference proteome</keyword>
<sequence length="310" mass="35263">MATTSTQALVDDGHIDLEGCRLMQKEEFEVLESIYPEYISSQTQEATLRLEVPIELGSSTSVIISEPRSPQPSANGLLAKKSTVQTVTLAVLPPLLLNITLPPSYPLFDPPQIISIRATHVWLPNATLLLREALLEMWQAGEPVIYNWIEYIRTGEFLAKLNLRTPSHDDLVLRTWHGPLDKCPIAQYEDLALEYINAKEGSTARATLERRFGKANILRLVATYREEKANLEWFKSSTTMCPGCRCYIEKTMGCNHMTCWKCSQHFCYRCGDRLNPDHPYTHFSNALTPCYNQLFDVIDVDPEDWEPIVD</sequence>
<dbReference type="Pfam" id="PF05773">
    <property type="entry name" value="RWD"/>
    <property type="match status" value="1"/>
</dbReference>
<dbReference type="PROSITE" id="PS50908">
    <property type="entry name" value="RWD"/>
    <property type="match status" value="1"/>
</dbReference>
<dbReference type="CDD" id="cd20354">
    <property type="entry name" value="Rcat_RBR_RNF14"/>
    <property type="match status" value="1"/>
</dbReference>
<feature type="domain" description="RING-type" evidence="9">
    <location>
        <begin position="1"/>
        <end position="294"/>
    </location>
</feature>
<keyword evidence="3" id="KW-0479">Metal-binding</keyword>
<dbReference type="PANTHER" id="PTHR11685">
    <property type="entry name" value="RBR FAMILY RING FINGER AND IBR DOMAIN-CONTAINING"/>
    <property type="match status" value="1"/>
</dbReference>
<protein>
    <submittedName>
        <fullName evidence="10">Uncharacterized protein</fullName>
    </submittedName>
</protein>
<dbReference type="PROSITE" id="PS51873">
    <property type="entry name" value="TRIAD"/>
    <property type="match status" value="1"/>
</dbReference>
<dbReference type="Proteomes" id="UP001148786">
    <property type="component" value="Unassembled WGS sequence"/>
</dbReference>
<dbReference type="GO" id="GO:0008270">
    <property type="term" value="F:zinc ion binding"/>
    <property type="evidence" value="ECO:0007669"/>
    <property type="project" value="UniProtKB-KW"/>
</dbReference>
<dbReference type="InterPro" id="IPR016135">
    <property type="entry name" value="UBQ-conjugating_enzyme/RWD"/>
</dbReference>
<dbReference type="InterPro" id="IPR006575">
    <property type="entry name" value="RWD_dom"/>
</dbReference>
<dbReference type="SUPFAM" id="SSF54495">
    <property type="entry name" value="UBC-like"/>
    <property type="match status" value="1"/>
</dbReference>
<dbReference type="InterPro" id="IPR044066">
    <property type="entry name" value="TRIAD_supradom"/>
</dbReference>
<evidence type="ECO:0000256" key="7">
    <source>
        <dbReference type="ARBA" id="ARBA00022833"/>
    </source>
</evidence>
<keyword evidence="5" id="KW-0863">Zinc-finger</keyword>
<dbReference type="CDD" id="cd23820">
    <property type="entry name" value="RWD_RNF14"/>
    <property type="match status" value="1"/>
</dbReference>
<gene>
    <name evidence="10" type="ORF">NLJ89_g5962</name>
</gene>
<evidence type="ECO:0000256" key="1">
    <source>
        <dbReference type="ARBA" id="ARBA00004906"/>
    </source>
</evidence>
<dbReference type="GO" id="GO:0016567">
    <property type="term" value="P:protein ubiquitination"/>
    <property type="evidence" value="ECO:0007669"/>
    <property type="project" value="InterPro"/>
</dbReference>
<evidence type="ECO:0000259" key="9">
    <source>
        <dbReference type="PROSITE" id="PS51873"/>
    </source>
</evidence>
<evidence type="ECO:0000256" key="5">
    <source>
        <dbReference type="ARBA" id="ARBA00022771"/>
    </source>
</evidence>
<evidence type="ECO:0000259" key="8">
    <source>
        <dbReference type="PROSITE" id="PS50908"/>
    </source>
</evidence>
<comment type="pathway">
    <text evidence="1">Protein modification; protein ubiquitination.</text>
</comment>
<evidence type="ECO:0000313" key="10">
    <source>
        <dbReference type="EMBL" id="KAJ3508059.1"/>
    </source>
</evidence>
<dbReference type="InterPro" id="IPR031127">
    <property type="entry name" value="E3_UB_ligase_RBR"/>
</dbReference>
<feature type="domain" description="RWD" evidence="8">
    <location>
        <begin position="26"/>
        <end position="159"/>
    </location>
</feature>
<reference evidence="10" key="1">
    <citation type="submission" date="2022-07" db="EMBL/GenBank/DDBJ databases">
        <title>Genome Sequence of Agrocybe chaxingu.</title>
        <authorList>
            <person name="Buettner E."/>
        </authorList>
    </citation>
    <scope>NUCLEOTIDE SEQUENCE</scope>
    <source>
        <strain evidence="10">MP-N11</strain>
    </source>
</reference>
<proteinExistence type="predicted"/>
<dbReference type="Gene3D" id="3.10.110.10">
    <property type="entry name" value="Ubiquitin Conjugating Enzyme"/>
    <property type="match status" value="1"/>
</dbReference>
<evidence type="ECO:0000256" key="6">
    <source>
        <dbReference type="ARBA" id="ARBA00022786"/>
    </source>
</evidence>
<name>A0A9W8MUI9_9AGAR</name>
<organism evidence="10 11">
    <name type="scientific">Agrocybe chaxingu</name>
    <dbReference type="NCBI Taxonomy" id="84603"/>
    <lineage>
        <taxon>Eukaryota</taxon>
        <taxon>Fungi</taxon>
        <taxon>Dikarya</taxon>
        <taxon>Basidiomycota</taxon>
        <taxon>Agaricomycotina</taxon>
        <taxon>Agaricomycetes</taxon>
        <taxon>Agaricomycetidae</taxon>
        <taxon>Agaricales</taxon>
        <taxon>Agaricineae</taxon>
        <taxon>Strophariaceae</taxon>
        <taxon>Agrocybe</taxon>
    </lineage>
</organism>
<evidence type="ECO:0000313" key="11">
    <source>
        <dbReference type="Proteomes" id="UP001148786"/>
    </source>
</evidence>
<dbReference type="AlphaFoldDB" id="A0A9W8MUI9"/>
<comment type="caution">
    <text evidence="10">The sequence shown here is derived from an EMBL/GenBank/DDBJ whole genome shotgun (WGS) entry which is preliminary data.</text>
</comment>
<keyword evidence="6" id="KW-0833">Ubl conjugation pathway</keyword>
<keyword evidence="4" id="KW-0677">Repeat</keyword>
<dbReference type="Pfam" id="PF22191">
    <property type="entry name" value="IBR_1"/>
    <property type="match status" value="1"/>
</dbReference>
<accession>A0A9W8MUI9</accession>
<dbReference type="InterPro" id="IPR047548">
    <property type="entry name" value="Rcat_RBR_RNF14"/>
</dbReference>
<evidence type="ECO:0000256" key="2">
    <source>
        <dbReference type="ARBA" id="ARBA00022679"/>
    </source>
</evidence>
<dbReference type="EMBL" id="JANKHO010000598">
    <property type="protein sequence ID" value="KAJ3508059.1"/>
    <property type="molecule type" value="Genomic_DNA"/>
</dbReference>
<dbReference type="Gene3D" id="1.20.120.1750">
    <property type="match status" value="1"/>
</dbReference>
<dbReference type="SUPFAM" id="SSF57850">
    <property type="entry name" value="RING/U-box"/>
    <property type="match status" value="1"/>
</dbReference>
<keyword evidence="2" id="KW-0808">Transferase</keyword>
<evidence type="ECO:0000256" key="3">
    <source>
        <dbReference type="ARBA" id="ARBA00022723"/>
    </source>
</evidence>
<dbReference type="GO" id="GO:0004842">
    <property type="term" value="F:ubiquitin-protein transferase activity"/>
    <property type="evidence" value="ECO:0007669"/>
    <property type="project" value="InterPro"/>
</dbReference>
<keyword evidence="7" id="KW-0862">Zinc</keyword>
<dbReference type="SMART" id="SM00591">
    <property type="entry name" value="RWD"/>
    <property type="match status" value="1"/>
</dbReference>